<dbReference type="SUPFAM" id="SSF53474">
    <property type="entry name" value="alpha/beta-Hydrolases"/>
    <property type="match status" value="1"/>
</dbReference>
<dbReference type="EMBL" id="CCDP010000002">
    <property type="protein sequence ID" value="CDQ41068.1"/>
    <property type="molecule type" value="Genomic_DNA"/>
</dbReference>
<dbReference type="Pfam" id="PF12146">
    <property type="entry name" value="Hydrolase_4"/>
    <property type="match status" value="1"/>
</dbReference>
<feature type="domain" description="Serine aminopeptidase S33" evidence="2">
    <location>
        <begin position="190"/>
        <end position="293"/>
    </location>
</feature>
<gene>
    <name evidence="3" type="ORF">BN990_03420</name>
</gene>
<dbReference type="InterPro" id="IPR029058">
    <property type="entry name" value="AB_hydrolase_fold"/>
</dbReference>
<comment type="caution">
    <text evidence="3">The sequence shown here is derived from an EMBL/GenBank/DDBJ whole genome shotgun (WGS) entry which is preliminary data.</text>
</comment>
<keyword evidence="3" id="KW-0378">Hydrolase</keyword>
<name>A0A024QEV1_9BACI</name>
<dbReference type="STRING" id="1462526.BN990_03420"/>
<feature type="signal peptide" evidence="1">
    <location>
        <begin position="1"/>
        <end position="21"/>
    </location>
</feature>
<evidence type="ECO:0000313" key="3">
    <source>
        <dbReference type="EMBL" id="CDQ41068.1"/>
    </source>
</evidence>
<keyword evidence="1" id="KW-0732">Signal</keyword>
<dbReference type="RefSeq" id="WP_031334890.1">
    <property type="nucleotide sequence ID" value="NZ_BNER01000007.1"/>
</dbReference>
<dbReference type="eggNOG" id="COG1073">
    <property type="taxonomic scope" value="Bacteria"/>
</dbReference>
<feature type="chain" id="PRO_5038857738" evidence="1">
    <location>
        <begin position="22"/>
        <end position="431"/>
    </location>
</feature>
<protein>
    <submittedName>
        <fullName evidence="3">Alpha/beta hydrolase family protein</fullName>
    </submittedName>
</protein>
<dbReference type="GO" id="GO:0052689">
    <property type="term" value="F:carboxylic ester hydrolase activity"/>
    <property type="evidence" value="ECO:0007669"/>
    <property type="project" value="TreeGrafter"/>
</dbReference>
<proteinExistence type="predicted"/>
<evidence type="ECO:0000259" key="2">
    <source>
        <dbReference type="Pfam" id="PF12146"/>
    </source>
</evidence>
<dbReference type="Gene3D" id="3.40.50.1820">
    <property type="entry name" value="alpha/beta hydrolase"/>
    <property type="match status" value="1"/>
</dbReference>
<dbReference type="PROSITE" id="PS51257">
    <property type="entry name" value="PROKAR_LIPOPROTEIN"/>
    <property type="match status" value="1"/>
</dbReference>
<reference evidence="3 4" key="1">
    <citation type="submission" date="2014-03" db="EMBL/GenBank/DDBJ databases">
        <authorList>
            <person name="Urmite Genomes U."/>
        </authorList>
    </citation>
    <scope>NUCLEOTIDE SEQUENCE [LARGE SCALE GENOMIC DNA]</scope>
    <source>
        <strain evidence="3 4">Vm-5</strain>
    </source>
</reference>
<dbReference type="AlphaFoldDB" id="A0A024QEV1"/>
<dbReference type="InterPro" id="IPR022742">
    <property type="entry name" value="Hydrolase_4"/>
</dbReference>
<evidence type="ECO:0000256" key="1">
    <source>
        <dbReference type="SAM" id="SignalP"/>
    </source>
</evidence>
<organism evidence="3 4">
    <name type="scientific">Virgibacillus massiliensis</name>
    <dbReference type="NCBI Taxonomy" id="1462526"/>
    <lineage>
        <taxon>Bacteria</taxon>
        <taxon>Bacillati</taxon>
        <taxon>Bacillota</taxon>
        <taxon>Bacilli</taxon>
        <taxon>Bacillales</taxon>
        <taxon>Bacillaceae</taxon>
        <taxon>Virgibacillus</taxon>
    </lineage>
</organism>
<dbReference type="PANTHER" id="PTHR43265">
    <property type="entry name" value="ESTERASE ESTD"/>
    <property type="match status" value="1"/>
</dbReference>
<dbReference type="InterPro" id="IPR053145">
    <property type="entry name" value="AB_hydrolase_Est10"/>
</dbReference>
<sequence>MHKFILLFAILLLGTVGCNQSEGGKEMHPTIDGFWKGEIEIPNQPLKIEVTLSNQEELLGTISIPIQGVEDYPLSNVTYGGKQNIHFTMEIQNQLLSFEGEVKPEQIIGTFTQNGQSFPFQLTKGEPVETESESGEYIEMETDTGTLFAEVELPKGKAPFPVMLIIPGSGQTDRNGNSVGVPGKNDSLKLLAEELAQQGIASIRYDKRGVGKNLQAAVDEADMRFQLFVNDAVNWIQKLETDDRFSTIGIIGHSQGSLVGMLAAKEATIDTFISIAGPGHSLDKELGRQLKEQLSEPLMKEANEILASLTAGETVDHVSRELQAVFRPSVQPFLISWIQYDPKTVIAELGIPRLIIQGSHDIQVPEEDATLLQEAAPESEVVIVEGMNHVLKQAPMEREKNIQTYSQPDLPLASGLMDGITGFLKQIHFAN</sequence>
<evidence type="ECO:0000313" key="4">
    <source>
        <dbReference type="Proteomes" id="UP000028875"/>
    </source>
</evidence>
<dbReference type="Proteomes" id="UP000028875">
    <property type="component" value="Unassembled WGS sequence"/>
</dbReference>
<reference evidence="4" key="2">
    <citation type="submission" date="2014-05" db="EMBL/GenBank/DDBJ databases">
        <title>Draft genome sequence of Virgibacillus massiliensis Vm-5.</title>
        <authorList>
            <person name="Khelaifia S."/>
            <person name="Croce O."/>
            <person name="Lagier J.C."/>
            <person name="Raoult D."/>
        </authorList>
    </citation>
    <scope>NUCLEOTIDE SEQUENCE [LARGE SCALE GENOMIC DNA]</scope>
    <source>
        <strain evidence="4">Vm-5</strain>
    </source>
</reference>
<accession>A0A024QEV1</accession>
<keyword evidence="4" id="KW-1185">Reference proteome</keyword>
<dbReference type="PANTHER" id="PTHR43265:SF1">
    <property type="entry name" value="ESTERASE ESTD"/>
    <property type="match status" value="1"/>
</dbReference>
<dbReference type="OrthoDB" id="9809549at2"/>